<dbReference type="FunFam" id="3.40.50.720:FF:000131">
    <property type="entry name" value="Short-chain dehydrogenase/reductase 3"/>
    <property type="match status" value="1"/>
</dbReference>
<accession>A0A1D2VCL3</accession>
<keyword evidence="8" id="KW-0472">Membrane</keyword>
<dbReference type="PANTHER" id="PTHR24322">
    <property type="entry name" value="PKSB"/>
    <property type="match status" value="1"/>
</dbReference>
<dbReference type="InterPro" id="IPR002347">
    <property type="entry name" value="SDR_fam"/>
</dbReference>
<reference evidence="14" key="1">
    <citation type="submission" date="2016-05" db="EMBL/GenBank/DDBJ databases">
        <title>Comparative genomics of biotechnologically important yeasts.</title>
        <authorList>
            <consortium name="DOE Joint Genome Institute"/>
            <person name="Riley R."/>
            <person name="Haridas S."/>
            <person name="Wolfe K.H."/>
            <person name="Lopes M.R."/>
            <person name="Hittinger C.T."/>
            <person name="Goker M."/>
            <person name="Salamov A."/>
            <person name="Wisecaver J."/>
            <person name="Long T.M."/>
            <person name="Aerts A.L."/>
            <person name="Barry K."/>
            <person name="Choi C."/>
            <person name="Clum A."/>
            <person name="Coughlan A.Y."/>
            <person name="Deshpande S."/>
            <person name="Douglass A.P."/>
            <person name="Hanson S.J."/>
            <person name="Klenk H.-P."/>
            <person name="Labutti K."/>
            <person name="Lapidus A."/>
            <person name="Lindquist E."/>
            <person name="Lipzen A."/>
            <person name="Meier-Kolthoff J.P."/>
            <person name="Ohm R.A."/>
            <person name="Otillar R.P."/>
            <person name="Pangilinan J."/>
            <person name="Peng Y."/>
            <person name="Rokas A."/>
            <person name="Rosa C.A."/>
            <person name="Scheuner C."/>
            <person name="Sibirny A.A."/>
            <person name="Slot J.C."/>
            <person name="Stielow J.B."/>
            <person name="Sun H."/>
            <person name="Kurtzman C.P."/>
            <person name="Blackwell M."/>
            <person name="Grigoriev I.V."/>
            <person name="Jeffries T.W."/>
        </authorList>
    </citation>
    <scope>NUCLEOTIDE SEQUENCE [LARGE SCALE GENOMIC DNA]</scope>
    <source>
        <strain evidence="14">DSM 1968</strain>
    </source>
</reference>
<comment type="similarity">
    <text evidence="2 12">Belongs to the short-chain dehydrogenases/reductases (SDR) family.</text>
</comment>
<evidence type="ECO:0000256" key="11">
    <source>
        <dbReference type="ARBA" id="ARBA00082544"/>
    </source>
</evidence>
<dbReference type="PRINTS" id="PR00081">
    <property type="entry name" value="GDHRDH"/>
</dbReference>
<dbReference type="GO" id="GO:0052650">
    <property type="term" value="F:all-trans-retinol dehydrogenase (NADP+) activity"/>
    <property type="evidence" value="ECO:0007669"/>
    <property type="project" value="UniProtKB-ARBA"/>
</dbReference>
<dbReference type="Gene3D" id="3.40.50.720">
    <property type="entry name" value="NAD(P)-binding Rossmann-like Domain"/>
    <property type="match status" value="1"/>
</dbReference>
<keyword evidence="4" id="KW-0521">NADP</keyword>
<dbReference type="FunCoup" id="A0A1D2VCL3">
    <property type="interactions" value="508"/>
</dbReference>
<evidence type="ECO:0000313" key="14">
    <source>
        <dbReference type="Proteomes" id="UP000095038"/>
    </source>
</evidence>
<evidence type="ECO:0000256" key="8">
    <source>
        <dbReference type="ARBA" id="ARBA00023136"/>
    </source>
</evidence>
<comment type="subcellular location">
    <subcellularLocation>
        <location evidence="1">Membrane</location>
        <topology evidence="1">Multi-pass membrane protein</topology>
    </subcellularLocation>
</comment>
<organism evidence="13 14">
    <name type="scientific">Ascoidea rubescens DSM 1968</name>
    <dbReference type="NCBI Taxonomy" id="1344418"/>
    <lineage>
        <taxon>Eukaryota</taxon>
        <taxon>Fungi</taxon>
        <taxon>Dikarya</taxon>
        <taxon>Ascomycota</taxon>
        <taxon>Saccharomycotina</taxon>
        <taxon>Saccharomycetes</taxon>
        <taxon>Ascoideaceae</taxon>
        <taxon>Ascoidea</taxon>
    </lineage>
</organism>
<dbReference type="Pfam" id="PF00106">
    <property type="entry name" value="adh_short"/>
    <property type="match status" value="1"/>
</dbReference>
<dbReference type="GeneID" id="30964424"/>
<keyword evidence="3" id="KW-0812">Transmembrane</keyword>
<sequence length="315" mass="34948">MTGIIALSFLLYQLNRRYRQLSDNIIGTVFDPYRDVVLITGGCSGLGKELVSVFRKKGAKVVVFDIDISNSSNKFEGVHYYKCDVSDRKQVLKNADLVKKDIGIITILINNAGITTGKSIVDLSYQEIEKTIQINLLSNFYTIKAFLPDMLKIRRGYIVTIASVLGYMSPARLSAYGASKSGLIALHESLTYELGPPSLTPTGVKTLLVCPGQLRTNMFNGVTTPNPILAPELDPHYLAKFVLSSVQLGRRGEVKLPFYGNFLPIFRALPWQITERVRNYSGVDRGMNSYKRLIPKTENTSLVATPESGLDLKTN</sequence>
<dbReference type="AlphaFoldDB" id="A0A1D2VCL3"/>
<evidence type="ECO:0000256" key="3">
    <source>
        <dbReference type="ARBA" id="ARBA00022692"/>
    </source>
</evidence>
<dbReference type="SUPFAM" id="SSF51735">
    <property type="entry name" value="NAD(P)-binding Rossmann-fold domains"/>
    <property type="match status" value="1"/>
</dbReference>
<evidence type="ECO:0000256" key="2">
    <source>
        <dbReference type="ARBA" id="ARBA00006484"/>
    </source>
</evidence>
<dbReference type="PRINTS" id="PR00080">
    <property type="entry name" value="SDRFAMILY"/>
</dbReference>
<dbReference type="OrthoDB" id="10253736at2759"/>
<evidence type="ECO:0000256" key="9">
    <source>
        <dbReference type="ARBA" id="ARBA00059620"/>
    </source>
</evidence>
<dbReference type="PANTHER" id="PTHR24322:SF736">
    <property type="entry name" value="RETINOL DEHYDROGENASE 10"/>
    <property type="match status" value="1"/>
</dbReference>
<dbReference type="CDD" id="cd05339">
    <property type="entry name" value="17beta-HSDXI-like_SDR_c"/>
    <property type="match status" value="1"/>
</dbReference>
<evidence type="ECO:0000313" key="13">
    <source>
        <dbReference type="EMBL" id="ODV59375.1"/>
    </source>
</evidence>
<dbReference type="InParanoid" id="A0A1D2VCL3"/>
<keyword evidence="14" id="KW-1185">Reference proteome</keyword>
<keyword evidence="5" id="KW-1133">Transmembrane helix</keyword>
<keyword evidence="6" id="KW-0560">Oxidoreductase</keyword>
<dbReference type="Proteomes" id="UP000095038">
    <property type="component" value="Unassembled WGS sequence"/>
</dbReference>
<keyword evidence="7" id="KW-0443">Lipid metabolism</keyword>
<dbReference type="EMBL" id="KV454486">
    <property type="protein sequence ID" value="ODV59375.1"/>
    <property type="molecule type" value="Genomic_DNA"/>
</dbReference>
<evidence type="ECO:0000256" key="1">
    <source>
        <dbReference type="ARBA" id="ARBA00004141"/>
    </source>
</evidence>
<evidence type="ECO:0000256" key="10">
    <source>
        <dbReference type="ARBA" id="ARBA00068717"/>
    </source>
</evidence>
<proteinExistence type="inferred from homology"/>
<evidence type="ECO:0000256" key="7">
    <source>
        <dbReference type="ARBA" id="ARBA00023098"/>
    </source>
</evidence>
<name>A0A1D2VCL3_9ASCO</name>
<dbReference type="GO" id="GO:0016020">
    <property type="term" value="C:membrane"/>
    <property type="evidence" value="ECO:0007669"/>
    <property type="project" value="UniProtKB-SubCell"/>
</dbReference>
<evidence type="ECO:0000256" key="12">
    <source>
        <dbReference type="RuleBase" id="RU000363"/>
    </source>
</evidence>
<dbReference type="RefSeq" id="XP_020045682.1">
    <property type="nucleotide sequence ID" value="XM_020190788.1"/>
</dbReference>
<dbReference type="STRING" id="1344418.A0A1D2VCL3"/>
<dbReference type="InterPro" id="IPR036291">
    <property type="entry name" value="NAD(P)-bd_dom_sf"/>
</dbReference>
<evidence type="ECO:0000256" key="4">
    <source>
        <dbReference type="ARBA" id="ARBA00022857"/>
    </source>
</evidence>
<evidence type="ECO:0000256" key="6">
    <source>
        <dbReference type="ARBA" id="ARBA00023002"/>
    </source>
</evidence>
<protein>
    <recommendedName>
        <fullName evidence="10">Short-chain dehydrogenase/reductase 3</fullName>
    </recommendedName>
    <alternativeName>
        <fullName evidence="11">Retinal short-chain dehydrogenase/reductase 1</fullName>
    </alternativeName>
</protein>
<evidence type="ECO:0000256" key="5">
    <source>
        <dbReference type="ARBA" id="ARBA00022989"/>
    </source>
</evidence>
<comment type="function">
    <text evidence="9">Catalyzes the reduction of all-trans-retinal to all-trans-retinol in the presence of NADPH.</text>
</comment>
<gene>
    <name evidence="13" type="ORF">ASCRUDRAFT_37658</name>
</gene>